<name>A0ABT2ZQY9_9RHOB</name>
<dbReference type="CDD" id="cd03136">
    <property type="entry name" value="GATase1_AraC_ArgR_like"/>
    <property type="match status" value="1"/>
</dbReference>
<dbReference type="InterPro" id="IPR018060">
    <property type="entry name" value="HTH_AraC"/>
</dbReference>
<evidence type="ECO:0000313" key="6">
    <source>
        <dbReference type="Proteomes" id="UP001652564"/>
    </source>
</evidence>
<evidence type="ECO:0000256" key="2">
    <source>
        <dbReference type="ARBA" id="ARBA00023125"/>
    </source>
</evidence>
<dbReference type="Proteomes" id="UP001652564">
    <property type="component" value="Unassembled WGS sequence"/>
</dbReference>
<keyword evidence="3" id="KW-0804">Transcription</keyword>
<dbReference type="EMBL" id="JAOWKZ010000003">
    <property type="protein sequence ID" value="MCV2873537.1"/>
    <property type="molecule type" value="Genomic_DNA"/>
</dbReference>
<protein>
    <submittedName>
        <fullName evidence="5">GlxA family transcriptional regulator</fullName>
    </submittedName>
</protein>
<dbReference type="SUPFAM" id="SSF46689">
    <property type="entry name" value="Homeodomain-like"/>
    <property type="match status" value="2"/>
</dbReference>
<dbReference type="Pfam" id="PF01965">
    <property type="entry name" value="DJ-1_PfpI"/>
    <property type="match status" value="1"/>
</dbReference>
<keyword evidence="6" id="KW-1185">Reference proteome</keyword>
<dbReference type="InterPro" id="IPR002818">
    <property type="entry name" value="DJ-1/PfpI"/>
</dbReference>
<dbReference type="PANTHER" id="PTHR43130">
    <property type="entry name" value="ARAC-FAMILY TRANSCRIPTIONAL REGULATOR"/>
    <property type="match status" value="1"/>
</dbReference>
<evidence type="ECO:0000313" key="5">
    <source>
        <dbReference type="EMBL" id="MCV2873537.1"/>
    </source>
</evidence>
<evidence type="ECO:0000256" key="1">
    <source>
        <dbReference type="ARBA" id="ARBA00023015"/>
    </source>
</evidence>
<dbReference type="SMART" id="SM00342">
    <property type="entry name" value="HTH_ARAC"/>
    <property type="match status" value="1"/>
</dbReference>
<evidence type="ECO:0000256" key="3">
    <source>
        <dbReference type="ARBA" id="ARBA00023163"/>
    </source>
</evidence>
<dbReference type="InterPro" id="IPR009057">
    <property type="entry name" value="Homeodomain-like_sf"/>
</dbReference>
<dbReference type="PRINTS" id="PR00032">
    <property type="entry name" value="HTHARAC"/>
</dbReference>
<dbReference type="PROSITE" id="PS01124">
    <property type="entry name" value="HTH_ARAC_FAMILY_2"/>
    <property type="match status" value="1"/>
</dbReference>
<dbReference type="PROSITE" id="PS00041">
    <property type="entry name" value="HTH_ARAC_FAMILY_1"/>
    <property type="match status" value="1"/>
</dbReference>
<dbReference type="InterPro" id="IPR020449">
    <property type="entry name" value="Tscrpt_reg_AraC-type_HTH"/>
</dbReference>
<keyword evidence="2" id="KW-0238">DNA-binding</keyword>
<feature type="domain" description="HTH araC/xylS-type" evidence="4">
    <location>
        <begin position="235"/>
        <end position="333"/>
    </location>
</feature>
<dbReference type="SUPFAM" id="SSF52317">
    <property type="entry name" value="Class I glutamine amidotransferase-like"/>
    <property type="match status" value="1"/>
</dbReference>
<evidence type="ECO:0000259" key="4">
    <source>
        <dbReference type="PROSITE" id="PS01124"/>
    </source>
</evidence>
<dbReference type="InterPro" id="IPR029062">
    <property type="entry name" value="Class_I_gatase-like"/>
</dbReference>
<sequence length="335" mass="36653">MSHQSQIRALHKVSLPAREEAATGQRFTFLLIDGFAHLPLASALEPMRLANQLLGNRAYSWRIASLTGAPVVCSSGLTMMTDGPYSPLGRGDTLVVIGGSSLRRNPDPRLSHLLRREAAHGVRIGGFCMGVYALAHAGLLDDEECAVHWADIDGFGEEFPKARLSRNAFVMSRRPTAPGGAVAADLMMHLIADTHGAELATRIADLMVCNGVRSPKSQQKVSVQSRYGMRNPRLVKVLKCMEANLETPLTAQEIADIAAMSIRQTERLFARYLNTTPMNFYANMRLEKAHTLLSQTELSVTEVAVACGYKSTSHFTKSFRLAYGVTPKRMRAVGN</sequence>
<dbReference type="InterPro" id="IPR052158">
    <property type="entry name" value="INH-QAR"/>
</dbReference>
<reference evidence="5 6" key="1">
    <citation type="submission" date="2022-10" db="EMBL/GenBank/DDBJ databases">
        <title>Defluviimonas sp. nov., isolated from ocean surface sediments.</title>
        <authorList>
            <person name="He W."/>
            <person name="Wang L."/>
            <person name="Zhang D.-F."/>
        </authorList>
    </citation>
    <scope>NUCLEOTIDE SEQUENCE [LARGE SCALE GENOMIC DNA]</scope>
    <source>
        <strain evidence="5 6">WL0050</strain>
    </source>
</reference>
<gene>
    <name evidence="5" type="ORF">OEZ71_14645</name>
</gene>
<accession>A0ABT2ZQY9</accession>
<dbReference type="Pfam" id="PF12833">
    <property type="entry name" value="HTH_18"/>
    <property type="match status" value="1"/>
</dbReference>
<dbReference type="Gene3D" id="3.40.50.880">
    <property type="match status" value="1"/>
</dbReference>
<organism evidence="5 6">
    <name type="scientific">Albidovulum litorale</name>
    <dbReference type="NCBI Taxonomy" id="2984134"/>
    <lineage>
        <taxon>Bacteria</taxon>
        <taxon>Pseudomonadati</taxon>
        <taxon>Pseudomonadota</taxon>
        <taxon>Alphaproteobacteria</taxon>
        <taxon>Rhodobacterales</taxon>
        <taxon>Paracoccaceae</taxon>
        <taxon>Albidovulum</taxon>
    </lineage>
</organism>
<comment type="caution">
    <text evidence="5">The sequence shown here is derived from an EMBL/GenBank/DDBJ whole genome shotgun (WGS) entry which is preliminary data.</text>
</comment>
<keyword evidence="1" id="KW-0805">Transcription regulation</keyword>
<proteinExistence type="predicted"/>
<dbReference type="InterPro" id="IPR018062">
    <property type="entry name" value="HTH_AraC-typ_CS"/>
</dbReference>
<dbReference type="RefSeq" id="WP_263740741.1">
    <property type="nucleotide sequence ID" value="NZ_JAOWKZ010000003.1"/>
</dbReference>
<dbReference type="Gene3D" id="1.10.10.60">
    <property type="entry name" value="Homeodomain-like"/>
    <property type="match status" value="1"/>
</dbReference>
<dbReference type="PANTHER" id="PTHR43130:SF3">
    <property type="entry name" value="HTH-TYPE TRANSCRIPTIONAL REGULATOR RV1931C"/>
    <property type="match status" value="1"/>
</dbReference>